<dbReference type="EMBL" id="MU006303">
    <property type="protein sequence ID" value="KAF2851254.1"/>
    <property type="molecule type" value="Genomic_DNA"/>
</dbReference>
<dbReference type="OrthoDB" id="2150604at2759"/>
<gene>
    <name evidence="2" type="ORF">T440DRAFT_71740</name>
</gene>
<proteinExistence type="predicted"/>
<keyword evidence="1" id="KW-0812">Transmembrane</keyword>
<keyword evidence="3" id="KW-1185">Reference proteome</keyword>
<feature type="transmembrane region" description="Helical" evidence="1">
    <location>
        <begin position="106"/>
        <end position="127"/>
    </location>
</feature>
<dbReference type="AlphaFoldDB" id="A0A6A7B7I5"/>
<dbReference type="Proteomes" id="UP000799423">
    <property type="component" value="Unassembled WGS sequence"/>
</dbReference>
<reference evidence="2" key="1">
    <citation type="submission" date="2020-01" db="EMBL/GenBank/DDBJ databases">
        <authorList>
            <consortium name="DOE Joint Genome Institute"/>
            <person name="Haridas S."/>
            <person name="Albert R."/>
            <person name="Binder M."/>
            <person name="Bloem J."/>
            <person name="Labutti K."/>
            <person name="Salamov A."/>
            <person name="Andreopoulos B."/>
            <person name="Baker S.E."/>
            <person name="Barry K."/>
            <person name="Bills G."/>
            <person name="Bluhm B.H."/>
            <person name="Cannon C."/>
            <person name="Castanera R."/>
            <person name="Culley D.E."/>
            <person name="Daum C."/>
            <person name="Ezra D."/>
            <person name="Gonzalez J.B."/>
            <person name="Henrissat B."/>
            <person name="Kuo A."/>
            <person name="Liang C."/>
            <person name="Lipzen A."/>
            <person name="Lutzoni F."/>
            <person name="Magnuson J."/>
            <person name="Mondo S."/>
            <person name="Nolan M."/>
            <person name="Ohm R."/>
            <person name="Pangilinan J."/>
            <person name="Park H.-J."/>
            <person name="Ramirez L."/>
            <person name="Alfaro M."/>
            <person name="Sun H."/>
            <person name="Tritt A."/>
            <person name="Yoshinaga Y."/>
            <person name="Zwiers L.-H."/>
            <person name="Turgeon B.G."/>
            <person name="Goodwin S.B."/>
            <person name="Spatafora J.W."/>
            <person name="Crous P.W."/>
            <person name="Grigoriev I.V."/>
        </authorList>
    </citation>
    <scope>NUCLEOTIDE SEQUENCE</scope>
    <source>
        <strain evidence="2">IPT5</strain>
    </source>
</reference>
<accession>A0A6A7B7I5</accession>
<organism evidence="2 3">
    <name type="scientific">Plenodomus tracheiphilus IPT5</name>
    <dbReference type="NCBI Taxonomy" id="1408161"/>
    <lineage>
        <taxon>Eukaryota</taxon>
        <taxon>Fungi</taxon>
        <taxon>Dikarya</taxon>
        <taxon>Ascomycota</taxon>
        <taxon>Pezizomycotina</taxon>
        <taxon>Dothideomycetes</taxon>
        <taxon>Pleosporomycetidae</taxon>
        <taxon>Pleosporales</taxon>
        <taxon>Pleosporineae</taxon>
        <taxon>Leptosphaeriaceae</taxon>
        <taxon>Plenodomus</taxon>
    </lineage>
</organism>
<evidence type="ECO:0000313" key="2">
    <source>
        <dbReference type="EMBL" id="KAF2851254.1"/>
    </source>
</evidence>
<feature type="transmembrane region" description="Helical" evidence="1">
    <location>
        <begin position="166"/>
        <end position="187"/>
    </location>
</feature>
<keyword evidence="1" id="KW-0472">Membrane</keyword>
<name>A0A6A7B7I5_9PLEO</name>
<sequence>MLCAFVWQTNVIKTLLVEAMNHLTAYRNTTLHVLTAPWHTLYCSAQSVLNSPGKHLQRKHMRAWSDAKKKELTHVSFAGSLVASVVTGSLQWASLNDTHWIVQASWYGSLVMSIFCVIIAFHLCLFVTTYETDEWGKENLLGMLRGHDPKEPRFLSLYVLQVPTMLFSYATISYAGGLSILVLYPLWSSDWSAKSKIALVFAAYLVFSCLSFLVVAYAMHHVYIPQLRMRNRPASPQVRLPNSTVDFYEV</sequence>
<protein>
    <submittedName>
        <fullName evidence="2">Uncharacterized protein</fullName>
    </submittedName>
</protein>
<evidence type="ECO:0000256" key="1">
    <source>
        <dbReference type="SAM" id="Phobius"/>
    </source>
</evidence>
<feature type="transmembrane region" description="Helical" evidence="1">
    <location>
        <begin position="72"/>
        <end position="94"/>
    </location>
</feature>
<keyword evidence="1" id="KW-1133">Transmembrane helix</keyword>
<feature type="transmembrane region" description="Helical" evidence="1">
    <location>
        <begin position="199"/>
        <end position="223"/>
    </location>
</feature>
<evidence type="ECO:0000313" key="3">
    <source>
        <dbReference type="Proteomes" id="UP000799423"/>
    </source>
</evidence>